<dbReference type="PANTHER" id="PTHR45947:SF3">
    <property type="entry name" value="SULFOQUINOVOSYL TRANSFERASE SQD2"/>
    <property type="match status" value="1"/>
</dbReference>
<dbReference type="SUPFAM" id="SSF53756">
    <property type="entry name" value="UDP-Glycosyltransferase/glycogen phosphorylase"/>
    <property type="match status" value="1"/>
</dbReference>
<evidence type="ECO:0000259" key="4">
    <source>
        <dbReference type="Pfam" id="PF00534"/>
    </source>
</evidence>
<evidence type="ECO:0000313" key="6">
    <source>
        <dbReference type="EMBL" id="EWT02789.1"/>
    </source>
</evidence>
<dbReference type="eggNOG" id="COG0297">
    <property type="taxonomic scope" value="Bacteria"/>
</dbReference>
<evidence type="ECO:0000313" key="7">
    <source>
        <dbReference type="Proteomes" id="UP000019489"/>
    </source>
</evidence>
<accession>W9GFY5</accession>
<feature type="domain" description="Glycosyl transferase family 1" evidence="4">
    <location>
        <begin position="207"/>
        <end position="331"/>
    </location>
</feature>
<evidence type="ECO:0000256" key="3">
    <source>
        <dbReference type="ARBA" id="ARBA00022679"/>
    </source>
</evidence>
<proteinExistence type="predicted"/>
<keyword evidence="7" id="KW-1185">Reference proteome</keyword>
<protein>
    <recommendedName>
        <fullName evidence="1">D-inositol 3-phosphate glycosyltransferase</fullName>
    </recommendedName>
</protein>
<dbReference type="OrthoDB" id="9801573at2"/>
<evidence type="ECO:0000256" key="2">
    <source>
        <dbReference type="ARBA" id="ARBA00022676"/>
    </source>
</evidence>
<dbReference type="AlphaFoldDB" id="W9GFY5"/>
<evidence type="ECO:0000259" key="5">
    <source>
        <dbReference type="Pfam" id="PF13439"/>
    </source>
</evidence>
<dbReference type="GO" id="GO:1901137">
    <property type="term" value="P:carbohydrate derivative biosynthetic process"/>
    <property type="evidence" value="ECO:0007669"/>
    <property type="project" value="UniProtKB-ARBA"/>
</dbReference>
<gene>
    <name evidence="6" type="ORF">N865_03095</name>
</gene>
<dbReference type="Pfam" id="PF00534">
    <property type="entry name" value="Glycos_transf_1"/>
    <property type="match status" value="1"/>
</dbReference>
<organism evidence="6 7">
    <name type="scientific">Intrasporangium oryzae NRRL B-24470</name>
    <dbReference type="NCBI Taxonomy" id="1386089"/>
    <lineage>
        <taxon>Bacteria</taxon>
        <taxon>Bacillati</taxon>
        <taxon>Actinomycetota</taxon>
        <taxon>Actinomycetes</taxon>
        <taxon>Micrococcales</taxon>
        <taxon>Intrasporangiaceae</taxon>
        <taxon>Intrasporangium</taxon>
    </lineage>
</organism>
<dbReference type="Pfam" id="PF13439">
    <property type="entry name" value="Glyco_transf_4"/>
    <property type="match status" value="1"/>
</dbReference>
<comment type="caution">
    <text evidence="6">The sequence shown here is derived from an EMBL/GenBank/DDBJ whole genome shotgun (WGS) entry which is preliminary data.</text>
</comment>
<dbReference type="RefSeq" id="WP_034802006.1">
    <property type="nucleotide sequence ID" value="NZ_AWSA01000007.1"/>
</dbReference>
<sequence length="377" mass="41568">MSRPRVAIAHDYLTQRGGAERVVLALLRAFPDATIHTTLYEPDGTFPEFRDARIVTSPLNRVPLLRRDHRAALPFLPYAVSRLRADADVVVASSSGWAHGIPTTGRKLVYCHAPARWLYQTETYLGGPATASARGRALLALQPWLRRWDRRAAATADRYLVNSTVVRGHVRDAYGIEADVVAPPFGIDPSGHQEPVEELAEWGEGGYHLVVSRLLPYKNVDQVVEAFRGLPERLVVVGRGPLEEELRAGLPDNARLLTGLSDARLRWVYAHARALVAPSIEDFGLTPLEGAAFGRPTLALRAGGYLDTIAEDVTGTFFERPVAADIRAAVERNTGRQWDADAIRAHADRFSEPRFHARLHDEVEQLLAADLKAPGGR</sequence>
<dbReference type="PANTHER" id="PTHR45947">
    <property type="entry name" value="SULFOQUINOVOSYL TRANSFERASE SQD2"/>
    <property type="match status" value="1"/>
</dbReference>
<feature type="domain" description="Glycosyltransferase subfamily 4-like N-terminal" evidence="5">
    <location>
        <begin position="17"/>
        <end position="189"/>
    </location>
</feature>
<name>W9GFY5_9MICO</name>
<dbReference type="InterPro" id="IPR050194">
    <property type="entry name" value="Glycosyltransferase_grp1"/>
</dbReference>
<dbReference type="InterPro" id="IPR001296">
    <property type="entry name" value="Glyco_trans_1"/>
</dbReference>
<dbReference type="Proteomes" id="UP000019489">
    <property type="component" value="Unassembled WGS sequence"/>
</dbReference>
<dbReference type="EMBL" id="AWSA01000007">
    <property type="protein sequence ID" value="EWT02789.1"/>
    <property type="molecule type" value="Genomic_DNA"/>
</dbReference>
<dbReference type="GO" id="GO:0016757">
    <property type="term" value="F:glycosyltransferase activity"/>
    <property type="evidence" value="ECO:0007669"/>
    <property type="project" value="UniProtKB-KW"/>
</dbReference>
<dbReference type="PATRIC" id="fig|1386089.3.peg.890"/>
<evidence type="ECO:0000256" key="1">
    <source>
        <dbReference type="ARBA" id="ARBA00021292"/>
    </source>
</evidence>
<keyword evidence="2" id="KW-0328">Glycosyltransferase</keyword>
<keyword evidence="3 6" id="KW-0808">Transferase</keyword>
<dbReference type="STRING" id="1386089.N865_03095"/>
<dbReference type="InterPro" id="IPR028098">
    <property type="entry name" value="Glyco_trans_4-like_N"/>
</dbReference>
<reference evidence="6 7" key="1">
    <citation type="submission" date="2013-08" db="EMBL/GenBank/DDBJ databases">
        <title>Intrasporangium oryzae NRRL B-24470.</title>
        <authorList>
            <person name="Liu H."/>
            <person name="Wang G."/>
        </authorList>
    </citation>
    <scope>NUCLEOTIDE SEQUENCE [LARGE SCALE GENOMIC DNA]</scope>
    <source>
        <strain evidence="6 7">NRRL B-24470</strain>
    </source>
</reference>
<dbReference type="Gene3D" id="3.40.50.2000">
    <property type="entry name" value="Glycogen Phosphorylase B"/>
    <property type="match status" value="2"/>
</dbReference>